<dbReference type="GO" id="GO:0006099">
    <property type="term" value="P:tricarboxylic acid cycle"/>
    <property type="evidence" value="ECO:0007669"/>
    <property type="project" value="UniProtKB-KW"/>
</dbReference>
<keyword evidence="7" id="KW-0521">NADP</keyword>
<evidence type="ECO:0000256" key="9">
    <source>
        <dbReference type="ARBA" id="ARBA00023554"/>
    </source>
</evidence>
<dbReference type="Pfam" id="PF03971">
    <property type="entry name" value="IDH"/>
    <property type="match status" value="1"/>
</dbReference>
<name>A0A1Y5HUG0_OLEAN</name>
<comment type="cofactor">
    <cofactor evidence="1">
        <name>Mg(2+)</name>
        <dbReference type="ChEBI" id="CHEBI:18420"/>
    </cofactor>
</comment>
<dbReference type="GO" id="GO:0006097">
    <property type="term" value="P:glyoxylate cycle"/>
    <property type="evidence" value="ECO:0007669"/>
    <property type="project" value="UniProtKB-KW"/>
</dbReference>
<proteinExistence type="inferred from homology"/>
<comment type="similarity">
    <text evidence="10">Belongs to the monomeric-type IDH family.</text>
</comment>
<evidence type="ECO:0000256" key="7">
    <source>
        <dbReference type="ARBA" id="ARBA00022857"/>
    </source>
</evidence>
<keyword evidence="4" id="KW-0816">Tricarboxylic acid cycle</keyword>
<evidence type="ECO:0000256" key="6">
    <source>
        <dbReference type="ARBA" id="ARBA00022842"/>
    </source>
</evidence>
<comment type="catalytic activity">
    <reaction evidence="9">
        <text>D-threo-isocitrate + NADP(+) = 2-oxoglutarate + CO2 + NADPH</text>
        <dbReference type="Rhea" id="RHEA:19629"/>
        <dbReference type="ChEBI" id="CHEBI:15562"/>
        <dbReference type="ChEBI" id="CHEBI:16526"/>
        <dbReference type="ChEBI" id="CHEBI:16810"/>
        <dbReference type="ChEBI" id="CHEBI:57783"/>
        <dbReference type="ChEBI" id="CHEBI:58349"/>
        <dbReference type="EC" id="1.1.1.42"/>
    </reaction>
</comment>
<evidence type="ECO:0000256" key="5">
    <source>
        <dbReference type="ARBA" id="ARBA00022723"/>
    </source>
</evidence>
<dbReference type="Proteomes" id="UP000227088">
    <property type="component" value="Unassembled WGS sequence"/>
</dbReference>
<evidence type="ECO:0000313" key="11">
    <source>
        <dbReference type="EMBL" id="OUS39413.1"/>
    </source>
</evidence>
<comment type="caution">
    <text evidence="11">The sequence shown here is derived from an EMBL/GenBank/DDBJ whole genome shotgun (WGS) entry which is preliminary data.</text>
</comment>
<dbReference type="PANTHER" id="PTHR36999">
    <property type="entry name" value="ISOCITRATE DEHYDROGENASE [NADP]"/>
    <property type="match status" value="1"/>
</dbReference>
<keyword evidence="5" id="KW-0479">Metal-binding</keyword>
<evidence type="ECO:0000256" key="8">
    <source>
        <dbReference type="ARBA" id="ARBA00023002"/>
    </source>
</evidence>
<reference evidence="12" key="1">
    <citation type="journal article" date="2017" name="Proc. Natl. Acad. Sci. U.S.A.">
        <title>Simulation of Deepwater Horizon oil plume reveals substrate specialization within a complex community of hydrocarbon degraders.</title>
        <authorList>
            <person name="Hu P."/>
            <person name="Dubinsky E.A."/>
            <person name="Probst A.J."/>
            <person name="Wang J."/>
            <person name="Sieber C.M.K."/>
            <person name="Tom L.M."/>
            <person name="Gardinali P."/>
            <person name="Banfield J.F."/>
            <person name="Atlas R.M."/>
            <person name="Andersen G.L."/>
        </authorList>
    </citation>
    <scope>NUCLEOTIDE SEQUENCE [LARGE SCALE GENOMIC DNA]</scope>
</reference>
<dbReference type="GO" id="GO:0046872">
    <property type="term" value="F:metal ion binding"/>
    <property type="evidence" value="ECO:0007669"/>
    <property type="project" value="UniProtKB-KW"/>
</dbReference>
<dbReference type="PANTHER" id="PTHR36999:SF1">
    <property type="entry name" value="ISOCITRATE DEHYDROGENASE (NADP(+))"/>
    <property type="match status" value="1"/>
</dbReference>
<evidence type="ECO:0000313" key="12">
    <source>
        <dbReference type="Proteomes" id="UP000227088"/>
    </source>
</evidence>
<sequence>MTKQTPTIIYTETDEAPALATFSLLPIIQAFAKSADITIETRDISLAGRIIANFPDNLSADQQQSNALAELGELAKTPNANIIKLPNISASVPQLVAAIKELQSHGYDLPDYPEDPASEAEADIKARYGKILGSAVNPVLREGNSDRRVAGPVKQYAKNNPHSMGEWKADSASHVANMSGGDFYGSEQSAVMQKADDVRIELVKASGDVEVLKASTALQTKEVIDSAVMSCSA</sequence>
<gene>
    <name evidence="11" type="ORF">A9R00_09625</name>
</gene>
<accession>A0A1Y5HUG0</accession>
<dbReference type="EC" id="1.1.1.42" evidence="2"/>
<dbReference type="GO" id="GO:0004450">
    <property type="term" value="F:isocitrate dehydrogenase (NADP+) activity"/>
    <property type="evidence" value="ECO:0007669"/>
    <property type="project" value="UniProtKB-EC"/>
</dbReference>
<evidence type="ECO:0000256" key="4">
    <source>
        <dbReference type="ARBA" id="ARBA00022532"/>
    </source>
</evidence>
<evidence type="ECO:0000256" key="3">
    <source>
        <dbReference type="ARBA" id="ARBA00022435"/>
    </source>
</evidence>
<evidence type="ECO:0000256" key="10">
    <source>
        <dbReference type="ARBA" id="ARBA00046318"/>
    </source>
</evidence>
<evidence type="ECO:0000256" key="1">
    <source>
        <dbReference type="ARBA" id="ARBA00001946"/>
    </source>
</evidence>
<dbReference type="SUPFAM" id="SSF53659">
    <property type="entry name" value="Isocitrate/Isopropylmalate dehydrogenase-like"/>
    <property type="match status" value="1"/>
</dbReference>
<dbReference type="InterPro" id="IPR004436">
    <property type="entry name" value="Isocitrate_DH_NADP_mono"/>
</dbReference>
<dbReference type="EMBL" id="MABE01000561">
    <property type="protein sequence ID" value="OUS39413.1"/>
    <property type="molecule type" value="Genomic_DNA"/>
</dbReference>
<keyword evidence="3" id="KW-0329">Glyoxylate bypass</keyword>
<evidence type="ECO:0000256" key="2">
    <source>
        <dbReference type="ARBA" id="ARBA00013013"/>
    </source>
</evidence>
<keyword evidence="6" id="KW-0460">Magnesium</keyword>
<protein>
    <recommendedName>
        <fullName evidence="2">isocitrate dehydrogenase (NADP(+))</fullName>
        <ecNumber evidence="2">1.1.1.42</ecNumber>
    </recommendedName>
</protein>
<dbReference type="AlphaFoldDB" id="A0A1Y5HUG0"/>
<feature type="non-terminal residue" evidence="11">
    <location>
        <position position="233"/>
    </location>
</feature>
<organism evidence="11 12">
    <name type="scientific">Oleispira antarctica</name>
    <dbReference type="NCBI Taxonomy" id="188908"/>
    <lineage>
        <taxon>Bacteria</taxon>
        <taxon>Pseudomonadati</taxon>
        <taxon>Pseudomonadota</taxon>
        <taxon>Gammaproteobacteria</taxon>
        <taxon>Oceanospirillales</taxon>
        <taxon>Oceanospirillaceae</taxon>
        <taxon>Oleispira</taxon>
    </lineage>
</organism>
<keyword evidence="8" id="KW-0560">Oxidoreductase</keyword>